<comment type="caution">
    <text evidence="1">The sequence shown here is derived from an EMBL/GenBank/DDBJ whole genome shotgun (WGS) entry which is preliminary data.</text>
</comment>
<name>A0A0J9E6Q9_9RHOB</name>
<protein>
    <submittedName>
        <fullName evidence="1">Uncharacterized protein</fullName>
    </submittedName>
</protein>
<keyword evidence="2" id="KW-1185">Reference proteome</keyword>
<sequence>MWVWRKNYRNTARARQQRWPVVGKDPARVAQLLIGDFGARPGR</sequence>
<gene>
    <name evidence="1" type="ORF">AIOL_003324</name>
</gene>
<evidence type="ECO:0000313" key="1">
    <source>
        <dbReference type="EMBL" id="KMW58351.1"/>
    </source>
</evidence>
<dbReference type="AlphaFoldDB" id="A0A0J9E6Q9"/>
<dbReference type="Proteomes" id="UP000037178">
    <property type="component" value="Unassembled WGS sequence"/>
</dbReference>
<organism evidence="1 2">
    <name type="scientific">Candidatus Rhodobacter oscarellae</name>
    <dbReference type="NCBI Taxonomy" id="1675527"/>
    <lineage>
        <taxon>Bacteria</taxon>
        <taxon>Pseudomonadati</taxon>
        <taxon>Pseudomonadota</taxon>
        <taxon>Alphaproteobacteria</taxon>
        <taxon>Rhodobacterales</taxon>
        <taxon>Rhodobacter group</taxon>
        <taxon>Rhodobacter</taxon>
    </lineage>
</organism>
<accession>A0A0J9E6Q9</accession>
<proteinExistence type="predicted"/>
<evidence type="ECO:0000313" key="2">
    <source>
        <dbReference type="Proteomes" id="UP000037178"/>
    </source>
</evidence>
<dbReference type="PATRIC" id="fig|1675527.3.peg.3477"/>
<dbReference type="EMBL" id="LFTY01000002">
    <property type="protein sequence ID" value="KMW58351.1"/>
    <property type="molecule type" value="Genomic_DNA"/>
</dbReference>
<reference evidence="1 2" key="1">
    <citation type="submission" date="2015-06" db="EMBL/GenBank/DDBJ databases">
        <title>Draft genome sequence of an Alphaproteobacteria species associated to the Mediterranean sponge Oscarella lobularis.</title>
        <authorList>
            <person name="Jourda C."/>
            <person name="Santini S."/>
            <person name="Claverie J.-M."/>
        </authorList>
    </citation>
    <scope>NUCLEOTIDE SEQUENCE [LARGE SCALE GENOMIC DNA]</scope>
    <source>
        <strain evidence="1">IGS</strain>
    </source>
</reference>